<dbReference type="InterPro" id="IPR051737">
    <property type="entry name" value="L-xylulose/Carbonyl_redctase"/>
</dbReference>
<dbReference type="GO" id="GO:0004090">
    <property type="term" value="F:carbonyl reductase (NADPH) activity"/>
    <property type="evidence" value="ECO:0007669"/>
    <property type="project" value="TreeGrafter"/>
</dbReference>
<dbReference type="InterPro" id="IPR002347">
    <property type="entry name" value="SDR_fam"/>
</dbReference>
<dbReference type="PANTHER" id="PTHR44252:SF3">
    <property type="entry name" value="D-ERYTHRULOSE REDUCTASE-RELATED"/>
    <property type="match status" value="1"/>
</dbReference>
<dbReference type="PROSITE" id="PS00061">
    <property type="entry name" value="ADH_SHORT"/>
    <property type="match status" value="1"/>
</dbReference>
<dbReference type="PANTHER" id="PTHR44252">
    <property type="entry name" value="D-ERYTHRULOSE REDUCTASE"/>
    <property type="match status" value="1"/>
</dbReference>
<organism evidence="6 7">
    <name type="scientific">Lucilia cuprina</name>
    <name type="common">Green bottle fly</name>
    <name type="synonym">Australian sheep blowfly</name>
    <dbReference type="NCBI Taxonomy" id="7375"/>
    <lineage>
        <taxon>Eukaryota</taxon>
        <taxon>Metazoa</taxon>
        <taxon>Ecdysozoa</taxon>
        <taxon>Arthropoda</taxon>
        <taxon>Hexapoda</taxon>
        <taxon>Insecta</taxon>
        <taxon>Pterygota</taxon>
        <taxon>Neoptera</taxon>
        <taxon>Endopterygota</taxon>
        <taxon>Diptera</taxon>
        <taxon>Brachycera</taxon>
        <taxon>Muscomorpha</taxon>
        <taxon>Oestroidea</taxon>
        <taxon>Calliphoridae</taxon>
        <taxon>Luciliinae</taxon>
        <taxon>Lucilia</taxon>
    </lineage>
</organism>
<proteinExistence type="inferred from homology"/>
<dbReference type="SUPFAM" id="SSF51735">
    <property type="entry name" value="NAD(P)-binding Rossmann-fold domains"/>
    <property type="match status" value="1"/>
</dbReference>
<evidence type="ECO:0000256" key="2">
    <source>
        <dbReference type="ARBA" id="ARBA00011881"/>
    </source>
</evidence>
<dbReference type="FunFam" id="3.40.50.720:FF:000214">
    <property type="entry name" value="L-xylulose reductase"/>
    <property type="match status" value="1"/>
</dbReference>
<sequence length="241" mass="26314">MYEDMKNKTILVTGAGAGIGNALCKQLAEAGANVIAVARSVEQLKELKTQQPTIQTLQIDLKDWQQVRQQLQRVPTLDGLVNNAGIAIIKPFSELTEQDFDDTFDVNIKAVFNVTQTLLPKLKDNSSIVMVSSLAASRSFDGHAAYSATKAAVDSLTRSLALELGPRKIRVNSVNPTVVLTKMGRDNWSDPAKADPLLAHIPLHRFCEVQEVIDAMVYLLSEKSSFVNGHHLNLEGGYSVS</sequence>
<comment type="subunit">
    <text evidence="2">Homotetramer.</text>
</comment>
<dbReference type="InterPro" id="IPR036291">
    <property type="entry name" value="NAD(P)-bd_dom_sf"/>
</dbReference>
<evidence type="ECO:0000313" key="6">
    <source>
        <dbReference type="EMBL" id="KNC22384.1"/>
    </source>
</evidence>
<dbReference type="STRING" id="7375.A0A0L0BT66"/>
<dbReference type="OrthoDB" id="1393670at2759"/>
<evidence type="ECO:0000256" key="4">
    <source>
        <dbReference type="ARBA" id="ARBA00023002"/>
    </source>
</evidence>
<keyword evidence="7" id="KW-1185">Reference proteome</keyword>
<protein>
    <recommendedName>
        <fullName evidence="5">Ketoreductase domain-containing protein</fullName>
    </recommendedName>
</protein>
<comment type="similarity">
    <text evidence="1">Belongs to the short-chain dehydrogenases/reductases (SDR) family.</text>
</comment>
<dbReference type="InterPro" id="IPR020904">
    <property type="entry name" value="Sc_DH/Rdtase_CS"/>
</dbReference>
<dbReference type="Gene3D" id="3.40.50.720">
    <property type="entry name" value="NAD(P)-binding Rossmann-like Domain"/>
    <property type="match status" value="1"/>
</dbReference>
<dbReference type="AlphaFoldDB" id="A0A0L0BT66"/>
<dbReference type="GO" id="GO:0050038">
    <property type="term" value="F:L-xylulose reductase (NADPH) activity"/>
    <property type="evidence" value="ECO:0007669"/>
    <property type="project" value="TreeGrafter"/>
</dbReference>
<dbReference type="Pfam" id="PF13561">
    <property type="entry name" value="adh_short_C2"/>
    <property type="match status" value="1"/>
</dbReference>
<keyword evidence="4" id="KW-0560">Oxidoreductase</keyword>
<dbReference type="GO" id="GO:0005997">
    <property type="term" value="P:xylulose metabolic process"/>
    <property type="evidence" value="ECO:0007669"/>
    <property type="project" value="TreeGrafter"/>
</dbReference>
<dbReference type="GO" id="GO:0006006">
    <property type="term" value="P:glucose metabolic process"/>
    <property type="evidence" value="ECO:0007669"/>
    <property type="project" value="TreeGrafter"/>
</dbReference>
<keyword evidence="3" id="KW-0521">NADP</keyword>
<reference evidence="6 7" key="1">
    <citation type="journal article" date="2015" name="Nat. Commun.">
        <title>Lucilia cuprina genome unlocks parasitic fly biology to underpin future interventions.</title>
        <authorList>
            <person name="Anstead C.A."/>
            <person name="Korhonen P.K."/>
            <person name="Young N.D."/>
            <person name="Hall R.S."/>
            <person name="Jex A.R."/>
            <person name="Murali S.C."/>
            <person name="Hughes D.S."/>
            <person name="Lee S.F."/>
            <person name="Perry T."/>
            <person name="Stroehlein A.J."/>
            <person name="Ansell B.R."/>
            <person name="Breugelmans B."/>
            <person name="Hofmann A."/>
            <person name="Qu J."/>
            <person name="Dugan S."/>
            <person name="Lee S.L."/>
            <person name="Chao H."/>
            <person name="Dinh H."/>
            <person name="Han Y."/>
            <person name="Doddapaneni H.V."/>
            <person name="Worley K.C."/>
            <person name="Muzny D.M."/>
            <person name="Ioannidis P."/>
            <person name="Waterhouse R.M."/>
            <person name="Zdobnov E.M."/>
            <person name="James P.J."/>
            <person name="Bagnall N.H."/>
            <person name="Kotze A.C."/>
            <person name="Gibbs R.A."/>
            <person name="Richards S."/>
            <person name="Batterham P."/>
            <person name="Gasser R.B."/>
        </authorList>
    </citation>
    <scope>NUCLEOTIDE SEQUENCE [LARGE SCALE GENOMIC DNA]</scope>
    <source>
        <strain evidence="6 7">LS</strain>
        <tissue evidence="6">Full body</tissue>
    </source>
</reference>
<dbReference type="SMART" id="SM00822">
    <property type="entry name" value="PKS_KR"/>
    <property type="match status" value="1"/>
</dbReference>
<evidence type="ECO:0000256" key="1">
    <source>
        <dbReference type="ARBA" id="ARBA00006484"/>
    </source>
</evidence>
<dbReference type="Proteomes" id="UP000037069">
    <property type="component" value="Unassembled WGS sequence"/>
</dbReference>
<feature type="domain" description="Ketoreductase" evidence="5">
    <location>
        <begin position="8"/>
        <end position="191"/>
    </location>
</feature>
<evidence type="ECO:0000256" key="3">
    <source>
        <dbReference type="ARBA" id="ARBA00022857"/>
    </source>
</evidence>
<dbReference type="OMA" id="EYACTWS"/>
<dbReference type="InterPro" id="IPR057326">
    <property type="entry name" value="KR_dom"/>
</dbReference>
<comment type="caution">
    <text evidence="6">The sequence shown here is derived from an EMBL/GenBank/DDBJ whole genome shotgun (WGS) entry which is preliminary data.</text>
</comment>
<evidence type="ECO:0000259" key="5">
    <source>
        <dbReference type="SMART" id="SM00822"/>
    </source>
</evidence>
<evidence type="ECO:0000313" key="7">
    <source>
        <dbReference type="Proteomes" id="UP000037069"/>
    </source>
</evidence>
<accession>A0A0L0BT66</accession>
<gene>
    <name evidence="6" type="ORF">FF38_08807</name>
</gene>
<name>A0A0L0BT66_LUCCU</name>
<dbReference type="GO" id="GO:0006629">
    <property type="term" value="P:lipid metabolic process"/>
    <property type="evidence" value="ECO:0007669"/>
    <property type="project" value="UniProtKB-ARBA"/>
</dbReference>
<dbReference type="PRINTS" id="PR00081">
    <property type="entry name" value="GDHRDH"/>
</dbReference>
<dbReference type="EMBL" id="JRES01001509">
    <property type="protein sequence ID" value="KNC22384.1"/>
    <property type="molecule type" value="Genomic_DNA"/>
</dbReference>
<dbReference type="PRINTS" id="PR00080">
    <property type="entry name" value="SDRFAMILY"/>
</dbReference>